<keyword evidence="2" id="KW-0547">Nucleotide-binding</keyword>
<dbReference type="EMBL" id="CAJOBG010005651">
    <property type="protein sequence ID" value="CAF4160722.1"/>
    <property type="molecule type" value="Genomic_DNA"/>
</dbReference>
<dbReference type="GO" id="GO:0019205">
    <property type="term" value="F:nucleobase-containing compound kinase activity"/>
    <property type="evidence" value="ECO:0007669"/>
    <property type="project" value="InterPro"/>
</dbReference>
<comment type="caution">
    <text evidence="5">The sequence shown here is derived from an EMBL/GenBank/DDBJ whole genome shotgun (WGS) entry which is preliminary data.</text>
</comment>
<feature type="compositionally biased region" description="Acidic residues" evidence="4">
    <location>
        <begin position="873"/>
        <end position="901"/>
    </location>
</feature>
<feature type="region of interest" description="Disordered" evidence="4">
    <location>
        <begin position="1027"/>
        <end position="1057"/>
    </location>
</feature>
<gene>
    <name evidence="5" type="ORF">OVN521_LOCUS24122</name>
</gene>
<feature type="compositionally biased region" description="Gly residues" evidence="4">
    <location>
        <begin position="708"/>
        <end position="722"/>
    </location>
</feature>
<feature type="region of interest" description="Disordered" evidence="4">
    <location>
        <begin position="1"/>
        <end position="46"/>
    </location>
</feature>
<feature type="compositionally biased region" description="Basic and acidic residues" evidence="4">
    <location>
        <begin position="646"/>
        <end position="660"/>
    </location>
</feature>
<feature type="region of interest" description="Disordered" evidence="4">
    <location>
        <begin position="358"/>
        <end position="495"/>
    </location>
</feature>
<feature type="non-terminal residue" evidence="5">
    <location>
        <position position="1388"/>
    </location>
</feature>
<feature type="region of interest" description="Disordered" evidence="4">
    <location>
        <begin position="169"/>
        <end position="203"/>
    </location>
</feature>
<dbReference type="SUPFAM" id="SSF52540">
    <property type="entry name" value="P-loop containing nucleoside triphosphate hydrolases"/>
    <property type="match status" value="1"/>
</dbReference>
<evidence type="ECO:0000256" key="2">
    <source>
        <dbReference type="ARBA" id="ARBA00022741"/>
    </source>
</evidence>
<accession>A0A819YQP3</accession>
<feature type="compositionally biased region" description="Acidic residues" evidence="4">
    <location>
        <begin position="1203"/>
        <end position="1218"/>
    </location>
</feature>
<evidence type="ECO:0008006" key="7">
    <source>
        <dbReference type="Google" id="ProtNLM"/>
    </source>
</evidence>
<feature type="compositionally biased region" description="Pro residues" evidence="4">
    <location>
        <begin position="423"/>
        <end position="447"/>
    </location>
</feature>
<feature type="region of interest" description="Disordered" evidence="4">
    <location>
        <begin position="646"/>
        <end position="672"/>
    </location>
</feature>
<dbReference type="PANTHER" id="PTHR23359">
    <property type="entry name" value="NUCLEOTIDE KINASE"/>
    <property type="match status" value="1"/>
</dbReference>
<dbReference type="GO" id="GO:0006139">
    <property type="term" value="P:nucleobase-containing compound metabolic process"/>
    <property type="evidence" value="ECO:0007669"/>
    <property type="project" value="InterPro"/>
</dbReference>
<proteinExistence type="predicted"/>
<keyword evidence="1" id="KW-0808">Transferase</keyword>
<organism evidence="5 6">
    <name type="scientific">Rotaria magnacalcarata</name>
    <dbReference type="NCBI Taxonomy" id="392030"/>
    <lineage>
        <taxon>Eukaryota</taxon>
        <taxon>Metazoa</taxon>
        <taxon>Spiralia</taxon>
        <taxon>Gnathifera</taxon>
        <taxon>Rotifera</taxon>
        <taxon>Eurotatoria</taxon>
        <taxon>Bdelloidea</taxon>
        <taxon>Philodinida</taxon>
        <taxon>Philodinidae</taxon>
        <taxon>Rotaria</taxon>
    </lineage>
</organism>
<dbReference type="Proteomes" id="UP000663866">
    <property type="component" value="Unassembled WGS sequence"/>
</dbReference>
<keyword evidence="3" id="KW-0418">Kinase</keyword>
<protein>
    <recommendedName>
        <fullName evidence="7">Adenylate kinase</fullName>
    </recommendedName>
</protein>
<feature type="compositionally biased region" description="Basic and acidic residues" evidence="4">
    <location>
        <begin position="372"/>
        <end position="385"/>
    </location>
</feature>
<dbReference type="InterPro" id="IPR000850">
    <property type="entry name" value="Adenylat/UMP-CMP_kin"/>
</dbReference>
<evidence type="ECO:0000313" key="6">
    <source>
        <dbReference type="Proteomes" id="UP000663866"/>
    </source>
</evidence>
<feature type="compositionally biased region" description="Acidic residues" evidence="4">
    <location>
        <begin position="169"/>
        <end position="189"/>
    </location>
</feature>
<reference evidence="5" key="1">
    <citation type="submission" date="2021-02" db="EMBL/GenBank/DDBJ databases">
        <authorList>
            <person name="Nowell W R."/>
        </authorList>
    </citation>
    <scope>NUCLEOTIDE SEQUENCE</scope>
</reference>
<name>A0A819YQP3_9BILA</name>
<dbReference type="Gene3D" id="3.40.50.300">
    <property type="entry name" value="P-loop containing nucleotide triphosphate hydrolases"/>
    <property type="match status" value="2"/>
</dbReference>
<feature type="compositionally biased region" description="Basic and acidic residues" evidence="4">
    <location>
        <begin position="745"/>
        <end position="759"/>
    </location>
</feature>
<evidence type="ECO:0000313" key="5">
    <source>
        <dbReference type="EMBL" id="CAF4160722.1"/>
    </source>
</evidence>
<evidence type="ECO:0000256" key="4">
    <source>
        <dbReference type="SAM" id="MobiDB-lite"/>
    </source>
</evidence>
<dbReference type="GO" id="GO:0005524">
    <property type="term" value="F:ATP binding"/>
    <property type="evidence" value="ECO:0007669"/>
    <property type="project" value="InterPro"/>
</dbReference>
<dbReference type="InterPro" id="IPR027417">
    <property type="entry name" value="P-loop_NTPase"/>
</dbReference>
<sequence>MIEQQESAITDPRASLNNYSNRQDSSFQYGDPPKSENNNVSKLKAESTDKIELTQLLDDDSYDVEEADKKYLEAKPTCFLLVGKPGVEIVERLVTRPEDMIPDVGESIQFFKDQLLRMLEEYMASLPQSYLVELDGNMSPTILFEQLLERLNAYPIRRAALVQRFFPPETDEEEISHESGEMENEEEEGEKAIRNDPVAAEEAAPADEMETEELMNSLTSSNVLSNKYKWQRSRWLRLDPVALKQGNRVPGRQDLAVHFMDKIFVLSSKESLKEFQKNPRRYIMQPRAPCKLFLYGPRASGVEQLAQEIAKKYNATVIDMVTYAKPKMDELRQQYVENIKSEIERTTIEKVQQQLDADAAERLNRESSSSKAEGRVDEEQDALDRDDNEATIDPNSLETAEKIQTPDDEELQEQPPAATERSSPPPAESSSSPPPPPTESAPSPPPTELTASPRPAESTSSPAGRSPPTGRSPVPPTEVPKEDLHGLGPEDVPTQVEPVGKVTADHPEVRKAVEQAIEEAGNAAVNIPADVYAELMHKAIQNIEQEQREKNPNGPLFGNWIFVNFPYDNEVWTILNEKNIHPDDVIVVQDSHAQLEALQKRWYQANRTEIDREIREREDREAYERRIKDEEQKRRMEEMKIIAEQERNERLAERQKKIEAGEPVDDEDDAAEKEMEQAILDDRNYEPKKEDFIDKIPETIPEDVIMICGGGDGADSVGGGGGGDDDDDSAGGGDERSGAAGEDETMSKEPDKDKSSSMYHNERFLSKQNDRMYIVASGIDLTRPPPSISPILFEQDILPPAGIEQDTFVQQARTDITRISDLMKIVSSVYNVEPIIIELMKEDGEKLKTNEDIFQEAYDALEKQYKYTVIENESNEEEVDEEEEEAGAEEESGDDDNEEEEEIVDLFRRDRKKHLGDLNIYDPVALYDKNMLIPGKPDFTLSYKSKTYRFANEDNRSLFLQTPLKYLPTNKPPTLPSTRIVFVGPEGVGKSLHGRELATKYNTFHIKFRDRLQELLIGKTKVRIGPEYNEARDDGDPEEEEDQKAEKPADESEDLTSEEENIKAYLQDGEPLAPEILDKIVKPWWTEEPYRSRGIVLEGFPSSEDETVYMIDNQLIPDVVIQLDAEGKDILKRILPRRMEQWRTKMQLRKEKRLKNKAKKDRDKKKAMDERRVELILEREKRIEAGETVEDDEIEQTLASEFQGDEEEGDAAQDEEDAETAKGRIGEMIEQQANDAKDKIEGVKKVIQQEYIPFVHVNASDKPRFVRNRIMKKIERFTTLRKNLFERVYPIKAQLAQKLIDAGYLHYSKFGKFCPVSLHNGDCFPPPFGPDKSPCTVIYRKYIYYLADEEARNEFIKNPMFYARQSPPKSLIPAKIAIVGPPKSGKTT</sequence>
<feature type="region of interest" description="Disordered" evidence="4">
    <location>
        <begin position="705"/>
        <end position="759"/>
    </location>
</feature>
<feature type="region of interest" description="Disordered" evidence="4">
    <location>
        <begin position="1201"/>
        <end position="1220"/>
    </location>
</feature>
<evidence type="ECO:0000256" key="3">
    <source>
        <dbReference type="ARBA" id="ARBA00022777"/>
    </source>
</evidence>
<feature type="region of interest" description="Disordered" evidence="4">
    <location>
        <begin position="871"/>
        <end position="901"/>
    </location>
</feature>
<feature type="compositionally biased region" description="Acidic residues" evidence="4">
    <location>
        <begin position="662"/>
        <end position="671"/>
    </location>
</feature>
<keyword evidence="6" id="KW-1185">Reference proteome</keyword>
<evidence type="ECO:0000256" key="1">
    <source>
        <dbReference type="ARBA" id="ARBA00022679"/>
    </source>
</evidence>
<feature type="compositionally biased region" description="Polar residues" evidence="4">
    <location>
        <begin position="15"/>
        <end position="28"/>
    </location>
</feature>